<dbReference type="EC" id="6.1.1.22" evidence="7"/>
<dbReference type="Gene3D" id="2.40.50.140">
    <property type="entry name" value="Nucleic acid-binding proteins"/>
    <property type="match status" value="1"/>
</dbReference>
<evidence type="ECO:0000256" key="6">
    <source>
        <dbReference type="ARBA" id="ARBA00023146"/>
    </source>
</evidence>
<gene>
    <name evidence="7 9" type="primary">asnS</name>
    <name evidence="9" type="ORF">PYS61_05755</name>
</gene>
<dbReference type="PROSITE" id="PS50862">
    <property type="entry name" value="AA_TRNA_LIGASE_II"/>
    <property type="match status" value="1"/>
</dbReference>
<dbReference type="GO" id="GO:0004816">
    <property type="term" value="F:asparagine-tRNA ligase activity"/>
    <property type="evidence" value="ECO:0007669"/>
    <property type="project" value="UniProtKB-EC"/>
</dbReference>
<dbReference type="InterPro" id="IPR002312">
    <property type="entry name" value="Asp/Asn-tRNA-synth_IIb"/>
</dbReference>
<accession>A0ABY8C7X1</accession>
<dbReference type="RefSeq" id="WP_315571529.1">
    <property type="nucleotide sequence ID" value="NZ_CP118868.1"/>
</dbReference>
<evidence type="ECO:0000259" key="8">
    <source>
        <dbReference type="PROSITE" id="PS50862"/>
    </source>
</evidence>
<evidence type="ECO:0000256" key="3">
    <source>
        <dbReference type="ARBA" id="ARBA00022741"/>
    </source>
</evidence>
<keyword evidence="6 7" id="KW-0030">Aminoacyl-tRNA synthetase</keyword>
<dbReference type="Gene3D" id="3.30.930.10">
    <property type="entry name" value="Bira Bifunctional Protein, Domain 2"/>
    <property type="match status" value="1"/>
</dbReference>
<name>A0ABY8C7X1_9FIRM</name>
<dbReference type="CDD" id="cd04318">
    <property type="entry name" value="EcAsnRS_like_N"/>
    <property type="match status" value="1"/>
</dbReference>
<evidence type="ECO:0000256" key="4">
    <source>
        <dbReference type="ARBA" id="ARBA00022840"/>
    </source>
</evidence>
<keyword evidence="5 7" id="KW-0648">Protein biosynthesis</keyword>
<dbReference type="SUPFAM" id="SSF55681">
    <property type="entry name" value="Class II aaRS and biotin synthetases"/>
    <property type="match status" value="1"/>
</dbReference>
<dbReference type="InterPro" id="IPR004365">
    <property type="entry name" value="NA-bd_OB_tRNA"/>
</dbReference>
<dbReference type="CDD" id="cd00776">
    <property type="entry name" value="AsxRS_core"/>
    <property type="match status" value="1"/>
</dbReference>
<evidence type="ECO:0000256" key="7">
    <source>
        <dbReference type="HAMAP-Rule" id="MF_00534"/>
    </source>
</evidence>
<protein>
    <recommendedName>
        <fullName evidence="7">Asparagine--tRNA ligase</fullName>
        <ecNumber evidence="7">6.1.1.22</ecNumber>
    </recommendedName>
    <alternativeName>
        <fullName evidence="7">Asparaginyl-tRNA synthetase</fullName>
        <shortName evidence="7">AsnRS</shortName>
    </alternativeName>
</protein>
<evidence type="ECO:0000313" key="10">
    <source>
        <dbReference type="Proteomes" id="UP001220478"/>
    </source>
</evidence>
<keyword evidence="2 7" id="KW-0436">Ligase</keyword>
<keyword evidence="4 7" id="KW-0067">ATP-binding</keyword>
<reference evidence="9 10" key="1">
    <citation type="submission" date="2023-02" db="EMBL/GenBank/DDBJ databases">
        <title>Novel Oscillospiraceae bacterial genomes.</title>
        <authorList>
            <person name="Srinivasan S."/>
            <person name="Austin M.N."/>
            <person name="Fiedler T.L."/>
            <person name="Strenk S.M."/>
            <person name="Agnew K.J."/>
            <person name="Nagana Gowda G.A."/>
            <person name="Raftery D."/>
            <person name="Beamer M.A."/>
            <person name="Achilles S.L."/>
            <person name="Wiesenfeld H.C."/>
            <person name="Fredricks D.N."/>
            <person name="Hillier S.L."/>
        </authorList>
    </citation>
    <scope>NUCLEOTIDE SEQUENCE [LARGE SCALE GENOMIC DNA]</scope>
    <source>
        <strain evidence="9 10">CHIC02 1186E3-8</strain>
    </source>
</reference>
<dbReference type="Pfam" id="PF01336">
    <property type="entry name" value="tRNA_anti-codon"/>
    <property type="match status" value="1"/>
</dbReference>
<dbReference type="NCBIfam" id="TIGR00457">
    <property type="entry name" value="asnS"/>
    <property type="match status" value="1"/>
</dbReference>
<dbReference type="InterPro" id="IPR045864">
    <property type="entry name" value="aa-tRNA-synth_II/BPL/LPL"/>
</dbReference>
<keyword evidence="10" id="KW-1185">Reference proteome</keyword>
<proteinExistence type="inferred from homology"/>
<dbReference type="SUPFAM" id="SSF50249">
    <property type="entry name" value="Nucleic acid-binding proteins"/>
    <property type="match status" value="1"/>
</dbReference>
<keyword evidence="3 7" id="KW-0547">Nucleotide-binding</keyword>
<feature type="domain" description="Aminoacyl-transfer RNA synthetases class-II family profile" evidence="8">
    <location>
        <begin position="138"/>
        <end position="458"/>
    </location>
</feature>
<organism evidence="9 10">
    <name type="scientific">Amygdalobacter indicium</name>
    <dbReference type="NCBI Taxonomy" id="3029272"/>
    <lineage>
        <taxon>Bacteria</taxon>
        <taxon>Bacillati</taxon>
        <taxon>Bacillota</taxon>
        <taxon>Clostridia</taxon>
        <taxon>Eubacteriales</taxon>
        <taxon>Oscillospiraceae</taxon>
        <taxon>Amygdalobacter</taxon>
    </lineage>
</organism>
<keyword evidence="7" id="KW-0963">Cytoplasm</keyword>
<evidence type="ECO:0000256" key="1">
    <source>
        <dbReference type="ARBA" id="ARBA00008226"/>
    </source>
</evidence>
<comment type="subunit">
    <text evidence="7">Homodimer.</text>
</comment>
<dbReference type="EMBL" id="CP118868">
    <property type="protein sequence ID" value="WEG35433.1"/>
    <property type="molecule type" value="Genomic_DNA"/>
</dbReference>
<evidence type="ECO:0000256" key="2">
    <source>
        <dbReference type="ARBA" id="ARBA00022598"/>
    </source>
</evidence>
<dbReference type="NCBIfam" id="NF003037">
    <property type="entry name" value="PRK03932.1"/>
    <property type="match status" value="1"/>
</dbReference>
<dbReference type="HAMAP" id="MF_00534">
    <property type="entry name" value="Asn_tRNA_synth"/>
    <property type="match status" value="1"/>
</dbReference>
<sequence>MLKYNVEIKQLMLQPADFADKEVVVSGWAKTIRDQKAFAFISLQDGSYQEPLQLVVNRDNVSNYDELVHQGTGTAYTAKGKIVLTPAAKQPLEMQVTELILVGDCPADFPLQPKRHTVEYLRTIPHLRMRTNLLQAIFRIRSEAAYAIHEFFHNREFLYVHTPVITSNDAEGAGEMFQVTTLDLNNVPKTAAGEVDYSQDFFAKKTFLTVTGQLHAEAFAQCFKNVYTFGPTFRAENSNTTRHAAEFWMIEPEISFADINDAMNLAEAMLKHIIKQVLTRCPSEIAMLNKFVDKELIERLNHVLNSDFARVTYTEAIDLLQKSKRKFKYPVTWGSDIQTEHERYLAEEVFKSPVFVTDYPAAIKAFYMRQNEDGKTVAAFDCLVPGVGEIVGGSQREERMEKLLQAYAQKGLNVEEYAWYNELRRYGSAPHAGYGLGFERILMYLTGVANIRDVELFPRTAGNAMY</sequence>
<evidence type="ECO:0000256" key="5">
    <source>
        <dbReference type="ARBA" id="ARBA00022917"/>
    </source>
</evidence>
<dbReference type="Pfam" id="PF00152">
    <property type="entry name" value="tRNA-synt_2"/>
    <property type="match status" value="1"/>
</dbReference>
<comment type="catalytic activity">
    <reaction evidence="7">
        <text>tRNA(Asn) + L-asparagine + ATP = L-asparaginyl-tRNA(Asn) + AMP + diphosphate + H(+)</text>
        <dbReference type="Rhea" id="RHEA:11180"/>
        <dbReference type="Rhea" id="RHEA-COMP:9659"/>
        <dbReference type="Rhea" id="RHEA-COMP:9674"/>
        <dbReference type="ChEBI" id="CHEBI:15378"/>
        <dbReference type="ChEBI" id="CHEBI:30616"/>
        <dbReference type="ChEBI" id="CHEBI:33019"/>
        <dbReference type="ChEBI" id="CHEBI:58048"/>
        <dbReference type="ChEBI" id="CHEBI:78442"/>
        <dbReference type="ChEBI" id="CHEBI:78515"/>
        <dbReference type="ChEBI" id="CHEBI:456215"/>
        <dbReference type="EC" id="6.1.1.22"/>
    </reaction>
</comment>
<dbReference type="InterPro" id="IPR006195">
    <property type="entry name" value="aa-tRNA-synth_II"/>
</dbReference>
<dbReference type="PANTHER" id="PTHR22594">
    <property type="entry name" value="ASPARTYL/LYSYL-TRNA SYNTHETASE"/>
    <property type="match status" value="1"/>
</dbReference>
<dbReference type="InterPro" id="IPR004522">
    <property type="entry name" value="Asn-tRNA-ligase"/>
</dbReference>
<dbReference type="PRINTS" id="PR01042">
    <property type="entry name" value="TRNASYNTHASP"/>
</dbReference>
<dbReference type="PANTHER" id="PTHR22594:SF34">
    <property type="entry name" value="ASPARAGINE--TRNA LIGASE, MITOCHONDRIAL-RELATED"/>
    <property type="match status" value="1"/>
</dbReference>
<comment type="subcellular location">
    <subcellularLocation>
        <location evidence="7">Cytoplasm</location>
    </subcellularLocation>
</comment>
<dbReference type="InterPro" id="IPR012340">
    <property type="entry name" value="NA-bd_OB-fold"/>
</dbReference>
<comment type="similarity">
    <text evidence="1 7">Belongs to the class-II aminoacyl-tRNA synthetase family.</text>
</comment>
<evidence type="ECO:0000313" key="9">
    <source>
        <dbReference type="EMBL" id="WEG35433.1"/>
    </source>
</evidence>
<dbReference type="Proteomes" id="UP001220478">
    <property type="component" value="Chromosome"/>
</dbReference>
<dbReference type="InterPro" id="IPR004364">
    <property type="entry name" value="Aa-tRNA-synt_II"/>
</dbReference>